<evidence type="ECO:0000259" key="9">
    <source>
        <dbReference type="PROSITE" id="PS50207"/>
    </source>
</evidence>
<feature type="region of interest" description="Disordered" evidence="8">
    <location>
        <begin position="163"/>
        <end position="192"/>
    </location>
</feature>
<dbReference type="CDD" id="cd00032">
    <property type="entry name" value="CASc"/>
    <property type="match status" value="1"/>
</dbReference>
<dbReference type="InterPro" id="IPR016129">
    <property type="entry name" value="Caspase_his_AS"/>
</dbReference>
<feature type="domain" description="Caspase family p10" evidence="9">
    <location>
        <begin position="360"/>
        <end position="441"/>
    </location>
</feature>
<name>A0A210R6P5_MIZYE</name>
<keyword evidence="12" id="KW-1185">Reference proteome</keyword>
<dbReference type="SUPFAM" id="SSF52129">
    <property type="entry name" value="Caspase-like"/>
    <property type="match status" value="1"/>
</dbReference>
<proteinExistence type="inferred from homology"/>
<evidence type="ECO:0000313" key="11">
    <source>
        <dbReference type="EMBL" id="OWF56710.1"/>
    </source>
</evidence>
<organism evidence="11 12">
    <name type="scientific">Mizuhopecten yessoensis</name>
    <name type="common">Japanese scallop</name>
    <name type="synonym">Patinopecten yessoensis</name>
    <dbReference type="NCBI Taxonomy" id="6573"/>
    <lineage>
        <taxon>Eukaryota</taxon>
        <taxon>Metazoa</taxon>
        <taxon>Spiralia</taxon>
        <taxon>Lophotrochozoa</taxon>
        <taxon>Mollusca</taxon>
        <taxon>Bivalvia</taxon>
        <taxon>Autobranchia</taxon>
        <taxon>Pteriomorphia</taxon>
        <taxon>Pectinida</taxon>
        <taxon>Pectinoidea</taxon>
        <taxon>Pectinidae</taxon>
        <taxon>Mizuhopecten</taxon>
    </lineage>
</organism>
<reference evidence="11 12" key="1">
    <citation type="journal article" date="2017" name="Nat. Ecol. Evol.">
        <title>Scallop genome provides insights into evolution of bilaterian karyotype and development.</title>
        <authorList>
            <person name="Wang S."/>
            <person name="Zhang J."/>
            <person name="Jiao W."/>
            <person name="Li J."/>
            <person name="Xun X."/>
            <person name="Sun Y."/>
            <person name="Guo X."/>
            <person name="Huan P."/>
            <person name="Dong B."/>
            <person name="Zhang L."/>
            <person name="Hu X."/>
            <person name="Sun X."/>
            <person name="Wang J."/>
            <person name="Zhao C."/>
            <person name="Wang Y."/>
            <person name="Wang D."/>
            <person name="Huang X."/>
            <person name="Wang R."/>
            <person name="Lv J."/>
            <person name="Li Y."/>
            <person name="Zhang Z."/>
            <person name="Liu B."/>
            <person name="Lu W."/>
            <person name="Hui Y."/>
            <person name="Liang J."/>
            <person name="Zhou Z."/>
            <person name="Hou R."/>
            <person name="Li X."/>
            <person name="Liu Y."/>
            <person name="Li H."/>
            <person name="Ning X."/>
            <person name="Lin Y."/>
            <person name="Zhao L."/>
            <person name="Xing Q."/>
            <person name="Dou J."/>
            <person name="Li Y."/>
            <person name="Mao J."/>
            <person name="Guo H."/>
            <person name="Dou H."/>
            <person name="Li T."/>
            <person name="Mu C."/>
            <person name="Jiang W."/>
            <person name="Fu Q."/>
            <person name="Fu X."/>
            <person name="Miao Y."/>
            <person name="Liu J."/>
            <person name="Yu Q."/>
            <person name="Li R."/>
            <person name="Liao H."/>
            <person name="Li X."/>
            <person name="Kong Y."/>
            <person name="Jiang Z."/>
            <person name="Chourrout D."/>
            <person name="Li R."/>
            <person name="Bao Z."/>
        </authorList>
    </citation>
    <scope>NUCLEOTIDE SEQUENCE [LARGE SCALE GENOMIC DNA]</scope>
    <source>
        <strain evidence="11 12">PY_sf001</strain>
    </source>
</reference>
<evidence type="ECO:0000256" key="3">
    <source>
        <dbReference type="ARBA" id="ARBA00022703"/>
    </source>
</evidence>
<evidence type="ECO:0000256" key="6">
    <source>
        <dbReference type="ARBA" id="ARBA00023145"/>
    </source>
</evidence>
<evidence type="ECO:0000256" key="7">
    <source>
        <dbReference type="RuleBase" id="RU003971"/>
    </source>
</evidence>
<dbReference type="GO" id="GO:0043067">
    <property type="term" value="P:regulation of programmed cell death"/>
    <property type="evidence" value="ECO:0007669"/>
    <property type="project" value="UniProtKB-ARBA"/>
</dbReference>
<dbReference type="PROSITE" id="PS50208">
    <property type="entry name" value="CASPASE_P20"/>
    <property type="match status" value="1"/>
</dbReference>
<dbReference type="Gene3D" id="3.40.50.1460">
    <property type="match status" value="1"/>
</dbReference>
<dbReference type="GO" id="GO:0006508">
    <property type="term" value="P:proteolysis"/>
    <property type="evidence" value="ECO:0007669"/>
    <property type="project" value="UniProtKB-KW"/>
</dbReference>
<dbReference type="PROSITE" id="PS01122">
    <property type="entry name" value="CASPASE_CYS"/>
    <property type="match status" value="1"/>
</dbReference>
<dbReference type="GO" id="GO:0004197">
    <property type="term" value="F:cysteine-type endopeptidase activity"/>
    <property type="evidence" value="ECO:0007669"/>
    <property type="project" value="InterPro"/>
</dbReference>
<dbReference type="STRING" id="6573.A0A210R6P5"/>
<dbReference type="AlphaFoldDB" id="A0A210R6P5"/>
<dbReference type="PRINTS" id="PR00376">
    <property type="entry name" value="IL1BCENZYME"/>
</dbReference>
<dbReference type="PANTHER" id="PTHR48169">
    <property type="entry name" value="DED DOMAIN-CONTAINING PROTEIN"/>
    <property type="match status" value="1"/>
</dbReference>
<dbReference type="InterPro" id="IPR001309">
    <property type="entry name" value="Pept_C14_p20"/>
</dbReference>
<dbReference type="InterPro" id="IPR033139">
    <property type="entry name" value="Caspase_cys_AS"/>
</dbReference>
<dbReference type="GO" id="GO:0005737">
    <property type="term" value="C:cytoplasm"/>
    <property type="evidence" value="ECO:0007669"/>
    <property type="project" value="UniProtKB-ARBA"/>
</dbReference>
<feature type="domain" description="Caspase family p20" evidence="10">
    <location>
        <begin position="201"/>
        <end position="328"/>
    </location>
</feature>
<evidence type="ECO:0000256" key="4">
    <source>
        <dbReference type="ARBA" id="ARBA00022801"/>
    </source>
</evidence>
<dbReference type="SMART" id="SM00115">
    <property type="entry name" value="CASc"/>
    <property type="match status" value="1"/>
</dbReference>
<dbReference type="InterPro" id="IPR011600">
    <property type="entry name" value="Pept_C14_caspase"/>
</dbReference>
<dbReference type="PANTHER" id="PTHR48169:SF7">
    <property type="entry name" value="CASPASE 10"/>
    <property type="match status" value="1"/>
</dbReference>
<comment type="similarity">
    <text evidence="1 7">Belongs to the peptidase C14A family.</text>
</comment>
<keyword evidence="3" id="KW-0053">Apoptosis</keyword>
<gene>
    <name evidence="11" type="ORF">KP79_PYT20169</name>
</gene>
<evidence type="ECO:0000256" key="5">
    <source>
        <dbReference type="ARBA" id="ARBA00022807"/>
    </source>
</evidence>
<keyword evidence="4" id="KW-0378">Hydrolase</keyword>
<dbReference type="InterPro" id="IPR002138">
    <property type="entry name" value="Pept_C14_p10"/>
</dbReference>
<dbReference type="InterPro" id="IPR029030">
    <property type="entry name" value="Caspase-like_dom_sf"/>
</dbReference>
<dbReference type="GO" id="GO:0051604">
    <property type="term" value="P:protein maturation"/>
    <property type="evidence" value="ECO:0007669"/>
    <property type="project" value="UniProtKB-ARBA"/>
</dbReference>
<protein>
    <submittedName>
        <fullName evidence="11">Caspase-3</fullName>
    </submittedName>
</protein>
<dbReference type="InterPro" id="IPR015917">
    <property type="entry name" value="Pept_C14A"/>
</dbReference>
<dbReference type="GO" id="GO:0006915">
    <property type="term" value="P:apoptotic process"/>
    <property type="evidence" value="ECO:0007669"/>
    <property type="project" value="UniProtKB-KW"/>
</dbReference>
<dbReference type="OrthoDB" id="6114029at2759"/>
<dbReference type="PROSITE" id="PS01121">
    <property type="entry name" value="CASPASE_HIS"/>
    <property type="match status" value="1"/>
</dbReference>
<evidence type="ECO:0000256" key="8">
    <source>
        <dbReference type="SAM" id="MobiDB-lite"/>
    </source>
</evidence>
<dbReference type="Proteomes" id="UP000242188">
    <property type="component" value="Unassembled WGS sequence"/>
</dbReference>
<evidence type="ECO:0000256" key="1">
    <source>
        <dbReference type="ARBA" id="ARBA00010134"/>
    </source>
</evidence>
<sequence>MKEVKLKHDDFQQLTQIVDLIGRQDLLSKIRHHEDKLLAHKSRRAITLHASIDSMRSSYCNDTGRKDGFHDGRTVGFKIFKTNTRAPDLMDSELLSKMPCELPEPMLPAYDKNTKVRDQMDREVLNEMACGLTEPQLSTSEKRNTIFPLISLTSPVMSLPTPGATFLGHTEDPSSGYVSSEREKQLPRPPPVYKYTMSAEPRGKCLVVNNQTFKNSQGRTHERKGSNIDADRLMKTFSSLKFETELCNNLSALELVRLLSETGNKDHTNFDCFVLCVLTHGSKGQVIGRDWWEPVDIEELTKYLQSSYCRSLAGKPKIIIIQACQGKKRQLCGDVEEDIVPFAARVLRPTTNTGYHGDTADFVIVNSTCPGYSSLRSPRDGTFFIQTLADALDQHGQRWDFMTILEDVNKKMSRRITRKDGRDYIQTPSLHSTLTAKINFI</sequence>
<evidence type="ECO:0000259" key="10">
    <source>
        <dbReference type="PROSITE" id="PS50208"/>
    </source>
</evidence>
<evidence type="ECO:0000256" key="2">
    <source>
        <dbReference type="ARBA" id="ARBA00022670"/>
    </source>
</evidence>
<keyword evidence="5" id="KW-0788">Thiol protease</keyword>
<dbReference type="PROSITE" id="PS50207">
    <property type="entry name" value="CASPASE_P10"/>
    <property type="match status" value="1"/>
</dbReference>
<dbReference type="EMBL" id="NEDP02000107">
    <property type="protein sequence ID" value="OWF56710.1"/>
    <property type="molecule type" value="Genomic_DNA"/>
</dbReference>
<keyword evidence="2" id="KW-0645">Protease</keyword>
<accession>A0A210R6P5</accession>
<comment type="caution">
    <text evidence="11">The sequence shown here is derived from an EMBL/GenBank/DDBJ whole genome shotgun (WGS) entry which is preliminary data.</text>
</comment>
<evidence type="ECO:0000313" key="12">
    <source>
        <dbReference type="Proteomes" id="UP000242188"/>
    </source>
</evidence>
<dbReference type="Pfam" id="PF00656">
    <property type="entry name" value="Peptidase_C14"/>
    <property type="match status" value="1"/>
</dbReference>
<keyword evidence="6" id="KW-0865">Zymogen</keyword>